<evidence type="ECO:0000313" key="2">
    <source>
        <dbReference type="Proteomes" id="UP001464891"/>
    </source>
</evidence>
<accession>A0ABV0JFH8</accession>
<evidence type="ECO:0000313" key="1">
    <source>
        <dbReference type="EMBL" id="MEP0819830.1"/>
    </source>
</evidence>
<dbReference type="Gene3D" id="1.25.40.10">
    <property type="entry name" value="Tetratricopeptide repeat domain"/>
    <property type="match status" value="1"/>
</dbReference>
<dbReference type="SUPFAM" id="SSF48452">
    <property type="entry name" value="TPR-like"/>
    <property type="match status" value="1"/>
</dbReference>
<dbReference type="EMBL" id="JAMPKM010000017">
    <property type="protein sequence ID" value="MEP0819830.1"/>
    <property type="molecule type" value="Genomic_DNA"/>
</dbReference>
<gene>
    <name evidence="1" type="ORF">NC998_22265</name>
</gene>
<reference evidence="1 2" key="1">
    <citation type="submission" date="2022-04" db="EMBL/GenBank/DDBJ databases">
        <title>Positive selection, recombination, and allopatry shape intraspecific diversity of widespread and dominant cyanobacteria.</title>
        <authorList>
            <person name="Wei J."/>
            <person name="Shu W."/>
            <person name="Hu C."/>
        </authorList>
    </citation>
    <scope>NUCLEOTIDE SEQUENCE [LARGE SCALE GENOMIC DNA]</scope>
    <source>
        <strain evidence="1 2">GB2-A4</strain>
    </source>
</reference>
<protein>
    <submittedName>
        <fullName evidence="1">Tetratricopeptide repeat protein</fullName>
    </submittedName>
</protein>
<dbReference type="RefSeq" id="WP_190432792.1">
    <property type="nucleotide sequence ID" value="NZ_JAMPKM010000017.1"/>
</dbReference>
<dbReference type="InterPro" id="IPR011990">
    <property type="entry name" value="TPR-like_helical_dom_sf"/>
</dbReference>
<organism evidence="1 2">
    <name type="scientific">Trichocoleus desertorum GB2-A4</name>
    <dbReference type="NCBI Taxonomy" id="2933944"/>
    <lineage>
        <taxon>Bacteria</taxon>
        <taxon>Bacillati</taxon>
        <taxon>Cyanobacteriota</taxon>
        <taxon>Cyanophyceae</taxon>
        <taxon>Leptolyngbyales</taxon>
        <taxon>Trichocoleusaceae</taxon>
        <taxon>Trichocoleus</taxon>
    </lineage>
</organism>
<comment type="caution">
    <text evidence="1">The sequence shown here is derived from an EMBL/GenBank/DDBJ whole genome shotgun (WGS) entry which is preliminary data.</text>
</comment>
<proteinExistence type="predicted"/>
<sequence>MGSTIFAVGHFVTDNLRPLSQPASTAKESINSQLEIQEKGYELVLQREPQNLVALEGLVQTRLQMKNFQGAQKPLGQLIKLNPSRPGYQALAEQVQQKIGERKQ</sequence>
<name>A0ABV0JFH8_9CYAN</name>
<dbReference type="Proteomes" id="UP001464891">
    <property type="component" value="Unassembled WGS sequence"/>
</dbReference>
<keyword evidence="2" id="KW-1185">Reference proteome</keyword>